<evidence type="ECO:0000313" key="12">
    <source>
        <dbReference type="Proteomes" id="UP001589838"/>
    </source>
</evidence>
<evidence type="ECO:0000256" key="4">
    <source>
        <dbReference type="ARBA" id="ARBA00022475"/>
    </source>
</evidence>
<feature type="transmembrane region" description="Helical" evidence="9">
    <location>
        <begin position="185"/>
        <end position="213"/>
    </location>
</feature>
<comment type="caution">
    <text evidence="11">The sequence shown here is derived from an EMBL/GenBank/DDBJ whole genome shotgun (WGS) entry which is preliminary data.</text>
</comment>
<dbReference type="Proteomes" id="UP001589838">
    <property type="component" value="Unassembled WGS sequence"/>
</dbReference>
<dbReference type="InterPro" id="IPR038770">
    <property type="entry name" value="Na+/solute_symporter_sf"/>
</dbReference>
<dbReference type="InterPro" id="IPR036721">
    <property type="entry name" value="RCK_C_sf"/>
</dbReference>
<keyword evidence="5 9" id="KW-0812">Transmembrane</keyword>
<feature type="transmembrane region" description="Helical" evidence="9">
    <location>
        <begin position="276"/>
        <end position="296"/>
    </location>
</feature>
<evidence type="ECO:0000256" key="9">
    <source>
        <dbReference type="SAM" id="Phobius"/>
    </source>
</evidence>
<feature type="transmembrane region" description="Helical" evidence="9">
    <location>
        <begin position="6"/>
        <end position="24"/>
    </location>
</feature>
<evidence type="ECO:0000313" key="11">
    <source>
        <dbReference type="EMBL" id="MFC0472437.1"/>
    </source>
</evidence>
<sequence length="499" mass="54330">MINGALNTDYFILLVALLLIAGVLTAKFSTRLGVPALVLFMLVGMLAGSDGIGFIYFDNAKYAQLIGILALVVILFEGGLQTKWSTVKRVAIPSLSLATLGVVITTSIVATAAKFILVVTWMEAFLFGAIVGSTDAAAVFAVLKGVNLRERLSSILEAESGTNDPMAVFLTISFIQLLMTDQPNYLLLVGAFFWQMGMGLLIGLGLGMVASYAVNRINLDSSGLYPVFAMAFALLTYSITALIGASGLLAVYVAALVIGNRDLTYRHSIFRFNEGFAWMMQILMFVILGLLVFPSQLFDLDIIIKGFILSFILILIARPIAVFLSTIKMNFDFKEKLFLSWAGLRGAVPIVLATFPMISGLVHSQLFFNVVFFVVLTSALIQGSTIAFFAEKLELTGTKKETPLHSLELVSIGKANAEIIEVEINEDDVVVNQSLAEIEFPKDVLNNAIIRNGDLITPYGETTIQAGDTLYILVSKQSKKELKRMLDEKDLSEHVSANQ</sequence>
<evidence type="ECO:0000256" key="5">
    <source>
        <dbReference type="ARBA" id="ARBA00022692"/>
    </source>
</evidence>
<dbReference type="PANTHER" id="PTHR32507:SF7">
    <property type="entry name" value="K(+)_H(+) ANTIPORTER NHAP2"/>
    <property type="match status" value="1"/>
</dbReference>
<keyword evidence="12" id="KW-1185">Reference proteome</keyword>
<keyword evidence="6 9" id="KW-1133">Transmembrane helix</keyword>
<evidence type="ECO:0000259" key="10">
    <source>
        <dbReference type="PROSITE" id="PS51202"/>
    </source>
</evidence>
<dbReference type="Pfam" id="PF00999">
    <property type="entry name" value="Na_H_Exchanger"/>
    <property type="match status" value="1"/>
</dbReference>
<evidence type="ECO:0000256" key="7">
    <source>
        <dbReference type="ARBA" id="ARBA00023065"/>
    </source>
</evidence>
<feature type="transmembrane region" description="Helical" evidence="9">
    <location>
        <begin position="62"/>
        <end position="80"/>
    </location>
</feature>
<evidence type="ECO:0000256" key="8">
    <source>
        <dbReference type="ARBA" id="ARBA00023136"/>
    </source>
</evidence>
<organism evidence="11 12">
    <name type="scientific">Halalkalibacter kiskunsagensis</name>
    <dbReference type="NCBI Taxonomy" id="1548599"/>
    <lineage>
        <taxon>Bacteria</taxon>
        <taxon>Bacillati</taxon>
        <taxon>Bacillota</taxon>
        <taxon>Bacilli</taxon>
        <taxon>Bacillales</taxon>
        <taxon>Bacillaceae</taxon>
        <taxon>Halalkalibacter</taxon>
    </lineage>
</organism>
<keyword evidence="3" id="KW-0050">Antiport</keyword>
<dbReference type="NCBIfam" id="NF003716">
    <property type="entry name" value="PRK05326.1-3"/>
    <property type="match status" value="1"/>
</dbReference>
<evidence type="ECO:0000256" key="2">
    <source>
        <dbReference type="ARBA" id="ARBA00022448"/>
    </source>
</evidence>
<feature type="transmembrane region" description="Helical" evidence="9">
    <location>
        <begin position="370"/>
        <end position="390"/>
    </location>
</feature>
<dbReference type="Pfam" id="PF02080">
    <property type="entry name" value="TrkA_C"/>
    <property type="match status" value="1"/>
</dbReference>
<dbReference type="Gene3D" id="1.20.1530.20">
    <property type="match status" value="1"/>
</dbReference>
<evidence type="ECO:0000256" key="1">
    <source>
        <dbReference type="ARBA" id="ARBA00004651"/>
    </source>
</evidence>
<feature type="transmembrane region" description="Helical" evidence="9">
    <location>
        <begin position="337"/>
        <end position="358"/>
    </location>
</feature>
<accession>A0ABV6KGJ8</accession>
<keyword evidence="2" id="KW-0813">Transport</keyword>
<dbReference type="NCBIfam" id="NF003715">
    <property type="entry name" value="PRK05326.1-2"/>
    <property type="match status" value="1"/>
</dbReference>
<dbReference type="SUPFAM" id="SSF116726">
    <property type="entry name" value="TrkA C-terminal domain-like"/>
    <property type="match status" value="1"/>
</dbReference>
<feature type="transmembrane region" description="Helical" evidence="9">
    <location>
        <begin position="36"/>
        <end position="56"/>
    </location>
</feature>
<reference evidence="11 12" key="1">
    <citation type="submission" date="2024-09" db="EMBL/GenBank/DDBJ databases">
        <authorList>
            <person name="Sun Q."/>
            <person name="Mori K."/>
        </authorList>
    </citation>
    <scope>NUCLEOTIDE SEQUENCE [LARGE SCALE GENOMIC DNA]</scope>
    <source>
        <strain evidence="11 12">NCAIM B.02610</strain>
    </source>
</reference>
<protein>
    <submittedName>
        <fullName evidence="11">Potassium/proton antiporter</fullName>
    </submittedName>
</protein>
<dbReference type="RefSeq" id="WP_390184013.1">
    <property type="nucleotide sequence ID" value="NZ_JBHLUX010000077.1"/>
</dbReference>
<evidence type="ECO:0000256" key="3">
    <source>
        <dbReference type="ARBA" id="ARBA00022449"/>
    </source>
</evidence>
<feature type="transmembrane region" description="Helical" evidence="9">
    <location>
        <begin position="124"/>
        <end position="143"/>
    </location>
</feature>
<name>A0ABV6KGJ8_9BACI</name>
<dbReference type="EMBL" id="JBHLUX010000077">
    <property type="protein sequence ID" value="MFC0472437.1"/>
    <property type="molecule type" value="Genomic_DNA"/>
</dbReference>
<feature type="transmembrane region" description="Helical" evidence="9">
    <location>
        <begin position="225"/>
        <end position="255"/>
    </location>
</feature>
<keyword evidence="7" id="KW-0406">Ion transport</keyword>
<feature type="transmembrane region" description="Helical" evidence="9">
    <location>
        <begin position="302"/>
        <end position="325"/>
    </location>
</feature>
<dbReference type="Gene3D" id="3.30.70.1450">
    <property type="entry name" value="Regulator of K+ conductance, C-terminal domain"/>
    <property type="match status" value="1"/>
</dbReference>
<feature type="transmembrane region" description="Helical" evidence="9">
    <location>
        <begin position="92"/>
        <end position="118"/>
    </location>
</feature>
<keyword evidence="8 9" id="KW-0472">Membrane</keyword>
<proteinExistence type="predicted"/>
<evidence type="ECO:0000256" key="6">
    <source>
        <dbReference type="ARBA" id="ARBA00022989"/>
    </source>
</evidence>
<gene>
    <name evidence="11" type="ORF">ACFFHM_18605</name>
</gene>
<dbReference type="InterPro" id="IPR006037">
    <property type="entry name" value="RCK_C"/>
</dbReference>
<feature type="domain" description="RCK C-terminal" evidence="10">
    <location>
        <begin position="407"/>
        <end position="488"/>
    </location>
</feature>
<dbReference type="InterPro" id="IPR006153">
    <property type="entry name" value="Cation/H_exchanger_TM"/>
</dbReference>
<comment type="subcellular location">
    <subcellularLocation>
        <location evidence="1">Cell membrane</location>
        <topology evidence="1">Multi-pass membrane protein</topology>
    </subcellularLocation>
</comment>
<keyword evidence="4" id="KW-1003">Cell membrane</keyword>
<dbReference type="PROSITE" id="PS51202">
    <property type="entry name" value="RCK_C"/>
    <property type="match status" value="1"/>
</dbReference>
<dbReference type="PANTHER" id="PTHR32507">
    <property type="entry name" value="NA(+)/H(+) ANTIPORTER 1"/>
    <property type="match status" value="1"/>
</dbReference>